<dbReference type="Proteomes" id="UP001201463">
    <property type="component" value="Unassembled WGS sequence"/>
</dbReference>
<keyword evidence="2" id="KW-1185">Reference proteome</keyword>
<evidence type="ECO:0000313" key="2">
    <source>
        <dbReference type="Proteomes" id="UP001201463"/>
    </source>
</evidence>
<dbReference type="RefSeq" id="WP_233393556.1">
    <property type="nucleotide sequence ID" value="NZ_JAJTWT010000007.1"/>
</dbReference>
<gene>
    <name evidence="1" type="ORF">LXT12_17440</name>
</gene>
<protein>
    <submittedName>
        <fullName evidence="1">Uncharacterized protein</fullName>
    </submittedName>
</protein>
<dbReference type="EMBL" id="JAJTWT010000007">
    <property type="protein sequence ID" value="MCE4539037.1"/>
    <property type="molecule type" value="Genomic_DNA"/>
</dbReference>
<comment type="caution">
    <text evidence="1">The sequence shown here is derived from an EMBL/GenBank/DDBJ whole genome shotgun (WGS) entry which is preliminary data.</text>
</comment>
<organism evidence="1 2">
    <name type="scientific">Pelomonas caseinilytica</name>
    <dbReference type="NCBI Taxonomy" id="2906763"/>
    <lineage>
        <taxon>Bacteria</taxon>
        <taxon>Pseudomonadati</taxon>
        <taxon>Pseudomonadota</taxon>
        <taxon>Betaproteobacteria</taxon>
        <taxon>Burkholderiales</taxon>
        <taxon>Sphaerotilaceae</taxon>
        <taxon>Roseateles</taxon>
    </lineage>
</organism>
<name>A0ABS8XJD7_9BURK</name>
<sequence>MNGLQWPLDAQGRRASGAVGQRIVAAALRELDGTAADAVLAERRWRQAYPRHWRALVQAQAARPAGVAASARAGLAAAWRELPFLRDGRPLALADAMRAPRQGLQTLQLSGQGEAAPAPWTVPYQGRPLGGDALARQIDRWERAGICEPGHAEALRDCLAHPEWFDLSDQHLALLGAGSEAGPLAWLARWRARLVAVDLARPATWKRIAGLVAAGNATLTAPVAPGQPLDTAHAGADLLADTPEIAAWLASLGRPLALANLAYLDGERHVRVSLAMDAIGAALCSADARTQLAYMATPTDVFAVPRDVAEDVMQRFAARGLAKRLVQAGARLASGGRGFAPHIEALVDAQDGGRWGLVDALVVEQGPNYALAKRLQQWRALVARDEGRRVAFNVAPSTTTASVVSNPLLAAGFRGARAFGVEAFAPETTNALMAAMWVHQLRTAPRDFAHPLQALVHTANHGGLWRLPYLPRSVLPMAALLGFLRRA</sequence>
<accession>A0ABS8XJD7</accession>
<reference evidence="1 2" key="1">
    <citation type="submission" date="2021-12" db="EMBL/GenBank/DDBJ databases">
        <title>Genome seq of p7.</title>
        <authorList>
            <person name="Seo T."/>
        </authorList>
    </citation>
    <scope>NUCLEOTIDE SEQUENCE [LARGE SCALE GENOMIC DNA]</scope>
    <source>
        <strain evidence="1 2">P7</strain>
    </source>
</reference>
<proteinExistence type="predicted"/>
<evidence type="ECO:0000313" key="1">
    <source>
        <dbReference type="EMBL" id="MCE4539037.1"/>
    </source>
</evidence>